<feature type="compositionally biased region" description="Polar residues" evidence="1">
    <location>
        <begin position="38"/>
        <end position="48"/>
    </location>
</feature>
<name>A0A368XGG2_9BURK</name>
<accession>A0A368XGG2</accession>
<dbReference type="AlphaFoldDB" id="A0A368XGG2"/>
<keyword evidence="3" id="KW-1185">Reference proteome</keyword>
<gene>
    <name evidence="2" type="ORF">DES41_11053</name>
</gene>
<evidence type="ECO:0000313" key="3">
    <source>
        <dbReference type="Proteomes" id="UP000252884"/>
    </source>
</evidence>
<dbReference type="Proteomes" id="UP000252884">
    <property type="component" value="Unassembled WGS sequence"/>
</dbReference>
<feature type="region of interest" description="Disordered" evidence="1">
    <location>
        <begin position="1"/>
        <end position="71"/>
    </location>
</feature>
<dbReference type="OrthoDB" id="8912009at2"/>
<comment type="caution">
    <text evidence="2">The sequence shown here is derived from an EMBL/GenBank/DDBJ whole genome shotgun (WGS) entry which is preliminary data.</text>
</comment>
<dbReference type="RefSeq" id="WP_114471210.1">
    <property type="nucleotide sequence ID" value="NZ_QPJK01000010.1"/>
</dbReference>
<proteinExistence type="predicted"/>
<organism evidence="2 3">
    <name type="scientific">Pseudorhodoferax soli</name>
    <dbReference type="NCBI Taxonomy" id="545864"/>
    <lineage>
        <taxon>Bacteria</taxon>
        <taxon>Pseudomonadati</taxon>
        <taxon>Pseudomonadota</taxon>
        <taxon>Betaproteobacteria</taxon>
        <taxon>Burkholderiales</taxon>
        <taxon>Comamonadaceae</taxon>
    </lineage>
</organism>
<protein>
    <submittedName>
        <fullName evidence="2">Uncharacterized protein</fullName>
    </submittedName>
</protein>
<reference evidence="2 3" key="1">
    <citation type="submission" date="2018-07" db="EMBL/GenBank/DDBJ databases">
        <title>Genomic Encyclopedia of Type Strains, Phase IV (KMG-IV): sequencing the most valuable type-strain genomes for metagenomic binning, comparative biology and taxonomic classification.</title>
        <authorList>
            <person name="Goeker M."/>
        </authorList>
    </citation>
    <scope>NUCLEOTIDE SEQUENCE [LARGE SCALE GENOMIC DNA]</scope>
    <source>
        <strain evidence="2 3">DSM 21634</strain>
    </source>
</reference>
<evidence type="ECO:0000313" key="2">
    <source>
        <dbReference type="EMBL" id="RCW66689.1"/>
    </source>
</evidence>
<feature type="compositionally biased region" description="Polar residues" evidence="1">
    <location>
        <begin position="55"/>
        <end position="71"/>
    </location>
</feature>
<sequence>MSKKPSSTRSDMDGDPQAQAHGKVANDRNSATPGGATQIHQSQRSPASRNDRESQIGSANQVRSRQGGSGR</sequence>
<evidence type="ECO:0000256" key="1">
    <source>
        <dbReference type="SAM" id="MobiDB-lite"/>
    </source>
</evidence>
<dbReference type="EMBL" id="QPJK01000010">
    <property type="protein sequence ID" value="RCW66689.1"/>
    <property type="molecule type" value="Genomic_DNA"/>
</dbReference>